<dbReference type="AlphaFoldDB" id="A0A563W3Q1"/>
<dbReference type="RefSeq" id="WP_144867541.1">
    <property type="nucleotide sequence ID" value="NZ_LR213832.1"/>
</dbReference>
<reference evidence="1 2" key="1">
    <citation type="submission" date="2019-01" db="EMBL/GenBank/DDBJ databases">
        <authorList>
            <person name="Brito A."/>
        </authorList>
    </citation>
    <scope>NUCLEOTIDE SEQUENCE [LARGE SCALE GENOMIC DNA]</scope>
    <source>
        <strain evidence="1">1</strain>
    </source>
</reference>
<dbReference type="EMBL" id="CAACVJ010000681">
    <property type="protein sequence ID" value="VEP18298.1"/>
    <property type="molecule type" value="Genomic_DNA"/>
</dbReference>
<proteinExistence type="predicted"/>
<protein>
    <submittedName>
        <fullName evidence="1">Uncharacterized protein</fullName>
    </submittedName>
</protein>
<sequence>MRIFLNKIAVRLIIVVFLATITRLHEKAIKQSLTLRDRTAPRQSRDRFFGNIALTEGNAEETSAYVVPLWDSIPVLT</sequence>
<evidence type="ECO:0000313" key="2">
    <source>
        <dbReference type="Proteomes" id="UP000320055"/>
    </source>
</evidence>
<dbReference type="Proteomes" id="UP000320055">
    <property type="component" value="Unassembled WGS sequence"/>
</dbReference>
<name>A0A563W3Q1_9CYAN</name>
<evidence type="ECO:0000313" key="1">
    <source>
        <dbReference type="EMBL" id="VEP18298.1"/>
    </source>
</evidence>
<accession>A0A563W3Q1</accession>
<gene>
    <name evidence="1" type="ORF">H1P_740010</name>
</gene>
<keyword evidence="2" id="KW-1185">Reference proteome</keyword>
<organism evidence="1 2">
    <name type="scientific">Hyella patelloides LEGE 07179</name>
    <dbReference type="NCBI Taxonomy" id="945734"/>
    <lineage>
        <taxon>Bacteria</taxon>
        <taxon>Bacillati</taxon>
        <taxon>Cyanobacteriota</taxon>
        <taxon>Cyanophyceae</taxon>
        <taxon>Pleurocapsales</taxon>
        <taxon>Hyellaceae</taxon>
        <taxon>Hyella</taxon>
    </lineage>
</organism>